<evidence type="ECO:0000256" key="2">
    <source>
        <dbReference type="HAMAP-Rule" id="MF_01103"/>
    </source>
</evidence>
<dbReference type="AlphaFoldDB" id="A4IMK4"/>
<sequence length="128" mass="14767">MNSKGGIDCVLSLALKVRIGKERRSRCHRCHLPVSSDKIKQNDNMVDRRRCSMLAKHKLARINELAKKAKTVGLSPEEVMEQAKLRREYIQAFRKAMTDMLHTVKVIDPNGNDVTPKKLKESQRHRLH</sequence>
<dbReference type="PANTHER" id="PTHR37300">
    <property type="entry name" value="UPF0291 PROTEIN CBO2609/CLC_2481"/>
    <property type="match status" value="1"/>
</dbReference>
<gene>
    <name evidence="4" type="ordered locus">GTNG_1186</name>
</gene>
<dbReference type="SUPFAM" id="SSF158221">
    <property type="entry name" value="YnzC-like"/>
    <property type="match status" value="1"/>
</dbReference>
<comment type="similarity">
    <text evidence="2">Belongs to the UPF0291 family.</text>
</comment>
<evidence type="ECO:0000313" key="5">
    <source>
        <dbReference type="Proteomes" id="UP000001578"/>
    </source>
</evidence>
<dbReference type="eggNOG" id="COG4224">
    <property type="taxonomic scope" value="Bacteria"/>
</dbReference>
<accession>A4IMK4</accession>
<dbReference type="HAMAP" id="MF_01103">
    <property type="entry name" value="UPF0291"/>
    <property type="match status" value="1"/>
</dbReference>
<dbReference type="EMBL" id="CP000557">
    <property type="protein sequence ID" value="ABO66558.1"/>
    <property type="molecule type" value="Genomic_DNA"/>
</dbReference>
<comment type="subcellular location">
    <subcellularLocation>
        <location evidence="2">Cytoplasm</location>
    </subcellularLocation>
</comment>
<organism evidence="4 5">
    <name type="scientific">Geobacillus thermodenitrificans (strain NG80-2)</name>
    <dbReference type="NCBI Taxonomy" id="420246"/>
    <lineage>
        <taxon>Bacteria</taxon>
        <taxon>Bacillati</taxon>
        <taxon>Bacillota</taxon>
        <taxon>Bacilli</taxon>
        <taxon>Bacillales</taxon>
        <taxon>Anoxybacillaceae</taxon>
        <taxon>Geobacillus</taxon>
    </lineage>
</organism>
<dbReference type="Pfam" id="PF05979">
    <property type="entry name" value="DUF896"/>
    <property type="match status" value="1"/>
</dbReference>
<feature type="region of interest" description="Disordered" evidence="3">
    <location>
        <begin position="108"/>
        <end position="128"/>
    </location>
</feature>
<evidence type="ECO:0000256" key="1">
    <source>
        <dbReference type="ARBA" id="ARBA00022490"/>
    </source>
</evidence>
<dbReference type="Proteomes" id="UP000001578">
    <property type="component" value="Chromosome"/>
</dbReference>
<keyword evidence="1 2" id="KW-0963">Cytoplasm</keyword>
<dbReference type="PANTHER" id="PTHR37300:SF1">
    <property type="entry name" value="UPF0291 PROTEIN YNZC"/>
    <property type="match status" value="1"/>
</dbReference>
<evidence type="ECO:0000256" key="3">
    <source>
        <dbReference type="SAM" id="MobiDB-lite"/>
    </source>
</evidence>
<dbReference type="HOGENOM" id="CLU_1956466_0_0_9"/>
<feature type="compositionally biased region" description="Basic and acidic residues" evidence="3">
    <location>
        <begin position="115"/>
        <end position="128"/>
    </location>
</feature>
<dbReference type="KEGG" id="gtn:GTNG_1186"/>
<dbReference type="GO" id="GO:0005737">
    <property type="term" value="C:cytoplasm"/>
    <property type="evidence" value="ECO:0007669"/>
    <property type="project" value="UniProtKB-SubCell"/>
</dbReference>
<dbReference type="InterPro" id="IPR009242">
    <property type="entry name" value="DUF896"/>
</dbReference>
<protein>
    <recommendedName>
        <fullName evidence="2">UPF0291 protein GTNG_1186</fullName>
    </recommendedName>
</protein>
<evidence type="ECO:0000313" key="4">
    <source>
        <dbReference type="EMBL" id="ABO66558.1"/>
    </source>
</evidence>
<proteinExistence type="inferred from homology"/>
<dbReference type="Gene3D" id="1.10.287.540">
    <property type="entry name" value="Helix hairpin bin"/>
    <property type="match status" value="1"/>
</dbReference>
<reference evidence="4 5" key="1">
    <citation type="journal article" date="2007" name="Proc. Natl. Acad. Sci. U.S.A.">
        <title>Genome and proteome of long-chain alkane degrading Geobacillus thermodenitrificans NG80-2 isolated from a deep-subsurface oil reservoir.</title>
        <authorList>
            <person name="Feng L."/>
            <person name="Wang W."/>
            <person name="Cheng J."/>
            <person name="Ren Y."/>
            <person name="Zhao G."/>
            <person name="Gao C."/>
            <person name="Tang Y."/>
            <person name="Liu X."/>
            <person name="Han W."/>
            <person name="Peng X."/>
            <person name="Liu R."/>
            <person name="Wang L."/>
        </authorList>
    </citation>
    <scope>NUCLEOTIDE SEQUENCE [LARGE SCALE GENOMIC DNA]</scope>
    <source>
        <strain evidence="4 5">NG80-2</strain>
    </source>
</reference>
<name>A4IMK4_GEOTN</name>